<evidence type="ECO:0000256" key="1">
    <source>
        <dbReference type="SAM" id="Phobius"/>
    </source>
</evidence>
<protein>
    <submittedName>
        <fullName evidence="2">Uncharacterized protein</fullName>
    </submittedName>
</protein>
<evidence type="ECO:0000313" key="3">
    <source>
        <dbReference type="Proteomes" id="UP000009154"/>
    </source>
</evidence>
<dbReference type="STRING" id="1112204.GPOL_c46640"/>
<evidence type="ECO:0000313" key="2">
    <source>
        <dbReference type="EMBL" id="AFA75664.1"/>
    </source>
</evidence>
<proteinExistence type="predicted"/>
<dbReference type="KEGG" id="gpo:GPOL_c46640"/>
<reference evidence="2 3" key="1">
    <citation type="journal article" date="2012" name="Appl. Environ. Microbiol.">
        <title>Involvement of two latex-clearing proteins during rubber degradation and insights into the subsequent degradation pathway revealed by the genome sequence of Gordonia polyisoprenivorans strain VH2.</title>
        <authorList>
            <person name="Hiessl S."/>
            <person name="Schuldes J."/>
            <person name="Thurmer A."/>
            <person name="Halbsguth T."/>
            <person name="Broker D."/>
            <person name="Angelov A."/>
            <person name="Liebl W."/>
            <person name="Daniel R."/>
            <person name="Steinbuchel A."/>
        </authorList>
    </citation>
    <scope>NUCLEOTIDE SEQUENCE [LARGE SCALE GENOMIC DNA]</scope>
    <source>
        <strain evidence="3">DSM 44266 / VH2</strain>
    </source>
</reference>
<accession>H6MZC2</accession>
<keyword evidence="1" id="KW-0812">Transmembrane</keyword>
<dbReference type="HOGENOM" id="CLU_3153365_0_0_11"/>
<feature type="transmembrane region" description="Helical" evidence="1">
    <location>
        <begin position="20"/>
        <end position="41"/>
    </location>
</feature>
<gene>
    <name evidence="2" type="ordered locus">GPOL_c46640</name>
</gene>
<dbReference type="AlphaFoldDB" id="H6MZC2"/>
<keyword evidence="1" id="KW-0472">Membrane</keyword>
<keyword evidence="1" id="KW-1133">Transmembrane helix</keyword>
<sequence length="48" mass="5112">MTYQVAAQALRAPLARLEEWLQANTAVMATLFLVIGVVLIGKGISVLA</sequence>
<keyword evidence="3" id="KW-1185">Reference proteome</keyword>
<dbReference type="Proteomes" id="UP000009154">
    <property type="component" value="Chromosome"/>
</dbReference>
<name>H6MZC2_GORPV</name>
<organism evidence="2 3">
    <name type="scientific">Gordonia polyisoprenivorans (strain DSM 44266 / VH2)</name>
    <dbReference type="NCBI Taxonomy" id="1112204"/>
    <lineage>
        <taxon>Bacteria</taxon>
        <taxon>Bacillati</taxon>
        <taxon>Actinomycetota</taxon>
        <taxon>Actinomycetes</taxon>
        <taxon>Mycobacteriales</taxon>
        <taxon>Gordoniaceae</taxon>
        <taxon>Gordonia</taxon>
    </lineage>
</organism>
<dbReference type="EMBL" id="CP003119">
    <property type="protein sequence ID" value="AFA75664.1"/>
    <property type="molecule type" value="Genomic_DNA"/>
</dbReference>